<evidence type="ECO:0000256" key="2">
    <source>
        <dbReference type="ARBA" id="ARBA00005330"/>
    </source>
</evidence>
<feature type="compositionally biased region" description="Low complexity" evidence="6">
    <location>
        <begin position="77"/>
        <end position="87"/>
    </location>
</feature>
<evidence type="ECO:0000256" key="1">
    <source>
        <dbReference type="ARBA" id="ARBA00004123"/>
    </source>
</evidence>
<keyword evidence="5" id="KW-0539">Nucleus</keyword>
<feature type="compositionally biased region" description="Acidic residues" evidence="6">
    <location>
        <begin position="319"/>
        <end position="329"/>
    </location>
</feature>
<dbReference type="GO" id="GO:0000124">
    <property type="term" value="C:SAGA complex"/>
    <property type="evidence" value="ECO:0007669"/>
    <property type="project" value="TreeGrafter"/>
</dbReference>
<organism evidence="7 8">
    <name type="scientific">Bombardia bombarda</name>
    <dbReference type="NCBI Taxonomy" id="252184"/>
    <lineage>
        <taxon>Eukaryota</taxon>
        <taxon>Fungi</taxon>
        <taxon>Dikarya</taxon>
        <taxon>Ascomycota</taxon>
        <taxon>Pezizomycotina</taxon>
        <taxon>Sordariomycetes</taxon>
        <taxon>Sordariomycetidae</taxon>
        <taxon>Sordariales</taxon>
        <taxon>Lasiosphaeriaceae</taxon>
        <taxon>Bombardia</taxon>
    </lineage>
</organism>
<keyword evidence="4" id="KW-0804">Transcription</keyword>
<dbReference type="Proteomes" id="UP001174934">
    <property type="component" value="Unassembled WGS sequence"/>
</dbReference>
<keyword evidence="8" id="KW-1185">Reference proteome</keyword>
<keyword evidence="3" id="KW-0805">Transcription regulation</keyword>
<feature type="compositionally biased region" description="Pro residues" evidence="6">
    <location>
        <begin position="28"/>
        <end position="46"/>
    </location>
</feature>
<feature type="compositionally biased region" description="Basic and acidic residues" evidence="6">
    <location>
        <begin position="169"/>
        <end position="181"/>
    </location>
</feature>
<evidence type="ECO:0000256" key="6">
    <source>
        <dbReference type="SAM" id="MobiDB-lite"/>
    </source>
</evidence>
<sequence>MFKALIKELSACLVLKYYRRYGAGHNSRPPPAIRDPRPPSPRPDMPPSSSQKGTGKKGGAAGAMRRDQQQRSRNTTPSAVPAAASLPSIDTVETETLELRFDVFRNLTFEDLVDPAASNTVTPDSKSLDGLLARLQRLGEVIDKRGTCCDRGMRLLAQNRRLRIDEMAAERGREEERRQKEADDEERERKANKKKRKATDSLTAQGSNIGRYTLSLVQFCPFCAPVGLVPVPRQNRRQPSRQALRIRSLAFEWNKVLTYLSSLVPIAQPHNHVQNAASEPCGKPRKLSRDNDSASSSLSPVAPRTPSNMDVDDKTKAEDNDDGDSSSSDDDGRPPPPARPQANTFGEDPSVFPDPTVYEILPVSSGMTEDEIKQIYSVTSYPKSDLADLIAGDPPDKDFSSAKPSNQINFSTFSTYVDPYFRPFTEEDLAFLRERGDRITPFVMPKRGKKHYTEIWAEEDGAMAIDSTPNGGRDKLPPNQARGSIENMDDEVAETDKLSTGPLLTRLLQLLRNEHRAPAAEDRPMTNGINGDADGMNGIAVFDFTSGDNTAPTANGNGVNGLANGGGGNGTPTGAAAPNAGPQALPAATFMPESNSEAWKKASHPKLDYSQVDERIKQELRHIGFLPLLPHDPANPNATPQPDPATVADYDGHFDDEVAARMRLLQARLHEQALVNGARKARLTELVREKMAYQEYQTILEDLDSQVQMAYLKRTRTMGKKPKKARTGGAAGSAAAAAAGGAGGAGAAGMARPGIGDLTKMLMERRRRWIDSIGTVFDGDGLARVPRASEEGSSIFQPAEMAELMRKEKEAWDEEVEVEDE</sequence>
<evidence type="ECO:0000313" key="7">
    <source>
        <dbReference type="EMBL" id="KAK0618402.1"/>
    </source>
</evidence>
<reference evidence="7" key="1">
    <citation type="submission" date="2023-06" db="EMBL/GenBank/DDBJ databases">
        <title>Genome-scale phylogeny and comparative genomics of the fungal order Sordariales.</title>
        <authorList>
            <consortium name="Lawrence Berkeley National Laboratory"/>
            <person name="Hensen N."/>
            <person name="Bonometti L."/>
            <person name="Westerberg I."/>
            <person name="Brannstrom I.O."/>
            <person name="Guillou S."/>
            <person name="Cros-Aarteil S."/>
            <person name="Calhoun S."/>
            <person name="Haridas S."/>
            <person name="Kuo A."/>
            <person name="Mondo S."/>
            <person name="Pangilinan J."/>
            <person name="Riley R."/>
            <person name="LaButti K."/>
            <person name="Andreopoulos B."/>
            <person name="Lipzen A."/>
            <person name="Chen C."/>
            <person name="Yanf M."/>
            <person name="Daum C."/>
            <person name="Ng V."/>
            <person name="Clum A."/>
            <person name="Steindorff A."/>
            <person name="Ohm R."/>
            <person name="Martin F."/>
            <person name="Silar P."/>
            <person name="Natvig D."/>
            <person name="Lalanne C."/>
            <person name="Gautier V."/>
            <person name="Ament-velasquez S.L."/>
            <person name="Kruys A."/>
            <person name="Hutchinson M.I."/>
            <person name="Powell A.J."/>
            <person name="Barry K."/>
            <person name="Miller A.N."/>
            <person name="Grigoriev I.V."/>
            <person name="Debuchy R."/>
            <person name="Gladieux P."/>
            <person name="Thoren M.H."/>
            <person name="Johannesson H."/>
        </authorList>
    </citation>
    <scope>NUCLEOTIDE SEQUENCE</scope>
    <source>
        <strain evidence="7">SMH3391-2</strain>
    </source>
</reference>
<comment type="subcellular location">
    <subcellularLocation>
        <location evidence="1">Nucleus</location>
    </subcellularLocation>
</comment>
<feature type="compositionally biased region" description="Low complexity" evidence="6">
    <location>
        <begin position="572"/>
        <end position="587"/>
    </location>
</feature>
<dbReference type="PANTHER" id="PTHR13556:SF2">
    <property type="entry name" value="TRANSCRIPTIONAL ADAPTER 3"/>
    <property type="match status" value="1"/>
</dbReference>
<evidence type="ECO:0000313" key="8">
    <source>
        <dbReference type="Proteomes" id="UP001174934"/>
    </source>
</evidence>
<comment type="similarity">
    <text evidence="2">Belongs to the NGG1 family.</text>
</comment>
<name>A0AA39WN49_9PEZI</name>
<comment type="caution">
    <text evidence="7">The sequence shown here is derived from an EMBL/GenBank/DDBJ whole genome shotgun (WGS) entry which is preliminary data.</text>
</comment>
<feature type="region of interest" description="Disordered" evidence="6">
    <location>
        <begin position="552"/>
        <end position="587"/>
    </location>
</feature>
<feature type="region of interest" description="Disordered" evidence="6">
    <location>
        <begin position="24"/>
        <end position="87"/>
    </location>
</feature>
<protein>
    <submittedName>
        <fullName evidence="7">Histone acetyltransferases subunit 3-domain-containing protein</fullName>
    </submittedName>
</protein>
<accession>A0AA39WN49</accession>
<dbReference type="GO" id="GO:0005634">
    <property type="term" value="C:nucleus"/>
    <property type="evidence" value="ECO:0007669"/>
    <property type="project" value="UniProtKB-SubCell"/>
</dbReference>
<dbReference type="InterPro" id="IPR019340">
    <property type="entry name" value="Histone_AcTrfase_su3"/>
</dbReference>
<feature type="region of interest" description="Disordered" evidence="6">
    <location>
        <begin position="273"/>
        <end position="355"/>
    </location>
</feature>
<dbReference type="AlphaFoldDB" id="A0AA39WN49"/>
<gene>
    <name evidence="7" type="ORF">B0T17DRAFT_601330</name>
</gene>
<evidence type="ECO:0000256" key="3">
    <source>
        <dbReference type="ARBA" id="ARBA00023015"/>
    </source>
</evidence>
<feature type="compositionally biased region" description="Low complexity" evidence="6">
    <location>
        <begin position="293"/>
        <end position="304"/>
    </location>
</feature>
<evidence type="ECO:0000256" key="5">
    <source>
        <dbReference type="ARBA" id="ARBA00023242"/>
    </source>
</evidence>
<dbReference type="GO" id="GO:0006357">
    <property type="term" value="P:regulation of transcription by RNA polymerase II"/>
    <property type="evidence" value="ECO:0007669"/>
    <property type="project" value="TreeGrafter"/>
</dbReference>
<dbReference type="EMBL" id="JAULSR010000005">
    <property type="protein sequence ID" value="KAK0618402.1"/>
    <property type="molecule type" value="Genomic_DNA"/>
</dbReference>
<dbReference type="PANTHER" id="PTHR13556">
    <property type="entry name" value="TRANSCRIPTIONAL ADAPTER 3-RELATED"/>
    <property type="match status" value="1"/>
</dbReference>
<evidence type="ECO:0000256" key="4">
    <source>
        <dbReference type="ARBA" id="ARBA00023163"/>
    </source>
</evidence>
<feature type="region of interest" description="Disordered" evidence="6">
    <location>
        <begin position="169"/>
        <end position="202"/>
    </location>
</feature>
<proteinExistence type="inferred from homology"/>
<dbReference type="GO" id="GO:0003713">
    <property type="term" value="F:transcription coactivator activity"/>
    <property type="evidence" value="ECO:0007669"/>
    <property type="project" value="TreeGrafter"/>
</dbReference>
<dbReference type="Pfam" id="PF10198">
    <property type="entry name" value="Ada3"/>
    <property type="match status" value="1"/>
</dbReference>